<evidence type="ECO:0000313" key="2">
    <source>
        <dbReference type="Proteomes" id="UP000683511"/>
    </source>
</evidence>
<dbReference type="Proteomes" id="UP000683511">
    <property type="component" value="Chromosome"/>
</dbReference>
<gene>
    <name evidence="1" type="ORF">B6N60_02212</name>
</gene>
<protein>
    <submittedName>
        <fullName evidence="1">Uncharacterized protein</fullName>
    </submittedName>
</protein>
<accession>A0A975T8Q0</accession>
<keyword evidence="2" id="KW-1185">Reference proteome</keyword>
<sequence>MAKIKINDLQVDDVDKFLTNINNIESQFIFGGEHTSVYQVLNYGVKALEFALAIYAIDTITLLTKSFKT</sequence>
<organism evidence="1 2">
    <name type="scientific">Richelia sinica FACHB-800</name>
    <dbReference type="NCBI Taxonomy" id="1357546"/>
    <lineage>
        <taxon>Bacteria</taxon>
        <taxon>Bacillati</taxon>
        <taxon>Cyanobacteriota</taxon>
        <taxon>Cyanophyceae</taxon>
        <taxon>Nostocales</taxon>
        <taxon>Nostocaceae</taxon>
        <taxon>Richelia</taxon>
    </lineage>
</organism>
<reference evidence="1" key="1">
    <citation type="submission" date="2017-04" db="EMBL/GenBank/DDBJ databases">
        <title>Genome deletions in a multicellular cyanobacterial endosymbiont for morphological adaptation in marine diatoms.</title>
        <authorList>
            <person name="Wang Y."/>
            <person name="Gao H."/>
            <person name="Li R."/>
            <person name="Xu X."/>
        </authorList>
    </citation>
    <scope>NUCLEOTIDE SEQUENCE</scope>
    <source>
        <strain evidence="1">FACHB 800</strain>
    </source>
</reference>
<dbReference type="RefSeq" id="WP_190606636.1">
    <property type="nucleotide sequence ID" value="NZ_CP021056.1"/>
</dbReference>
<proteinExistence type="predicted"/>
<dbReference type="KEGG" id="rsin:B6N60_02212"/>
<name>A0A975T8Q0_9NOST</name>
<dbReference type="AlphaFoldDB" id="A0A975T8Q0"/>
<evidence type="ECO:0000313" key="1">
    <source>
        <dbReference type="EMBL" id="QXE23522.1"/>
    </source>
</evidence>
<dbReference type="EMBL" id="CP021056">
    <property type="protein sequence ID" value="QXE23522.1"/>
    <property type="molecule type" value="Genomic_DNA"/>
</dbReference>